<keyword evidence="4" id="KW-0874">Quinone</keyword>
<evidence type="ECO:0000256" key="5">
    <source>
        <dbReference type="ARBA" id="ARBA00022989"/>
    </source>
</evidence>
<feature type="transmembrane region" description="Helical" evidence="11">
    <location>
        <begin position="153"/>
        <end position="180"/>
    </location>
</feature>
<dbReference type="SMART" id="SM00756">
    <property type="entry name" value="VKc"/>
    <property type="match status" value="1"/>
</dbReference>
<keyword evidence="7 11" id="KW-0472">Membrane</keyword>
<comment type="subcellular location">
    <subcellularLocation>
        <location evidence="1">Membrane</location>
        <topology evidence="1">Multi-pass membrane protein</topology>
    </subcellularLocation>
</comment>
<evidence type="ECO:0000256" key="4">
    <source>
        <dbReference type="ARBA" id="ARBA00022719"/>
    </source>
</evidence>
<evidence type="ECO:0000313" key="13">
    <source>
        <dbReference type="EMBL" id="SEG69492.1"/>
    </source>
</evidence>
<organism evidence="13 14">
    <name type="scientific">Bryocella elongata</name>
    <dbReference type="NCBI Taxonomy" id="863522"/>
    <lineage>
        <taxon>Bacteria</taxon>
        <taxon>Pseudomonadati</taxon>
        <taxon>Acidobacteriota</taxon>
        <taxon>Terriglobia</taxon>
        <taxon>Terriglobales</taxon>
        <taxon>Acidobacteriaceae</taxon>
        <taxon>Bryocella</taxon>
    </lineage>
</organism>
<evidence type="ECO:0000256" key="11">
    <source>
        <dbReference type="SAM" id="Phobius"/>
    </source>
</evidence>
<feature type="compositionally biased region" description="Basic and acidic residues" evidence="10">
    <location>
        <begin position="11"/>
        <end position="25"/>
    </location>
</feature>
<keyword evidence="5 11" id="KW-1133">Transmembrane helix</keyword>
<dbReference type="GO" id="GO:0048038">
    <property type="term" value="F:quinone binding"/>
    <property type="evidence" value="ECO:0007669"/>
    <property type="project" value="UniProtKB-KW"/>
</dbReference>
<evidence type="ECO:0000256" key="2">
    <source>
        <dbReference type="ARBA" id="ARBA00006214"/>
    </source>
</evidence>
<proteinExistence type="inferred from homology"/>
<dbReference type="InterPro" id="IPR038354">
    <property type="entry name" value="VKOR_sf"/>
</dbReference>
<protein>
    <submittedName>
        <fullName evidence="13">Uncharacterized membrane protein</fullName>
    </submittedName>
</protein>
<dbReference type="CDD" id="cd12916">
    <property type="entry name" value="VKOR_1"/>
    <property type="match status" value="1"/>
</dbReference>
<keyword evidence="8" id="KW-1015">Disulfide bond</keyword>
<keyword evidence="3 11" id="KW-0812">Transmembrane</keyword>
<evidence type="ECO:0000259" key="12">
    <source>
        <dbReference type="SMART" id="SM00756"/>
    </source>
</evidence>
<dbReference type="InterPro" id="IPR044698">
    <property type="entry name" value="VKOR/LTO1"/>
</dbReference>
<keyword evidence="9" id="KW-0676">Redox-active center</keyword>
<keyword evidence="14" id="KW-1185">Reference proteome</keyword>
<dbReference type="Pfam" id="PF07884">
    <property type="entry name" value="VKOR"/>
    <property type="match status" value="1"/>
</dbReference>
<dbReference type="GO" id="GO:0016491">
    <property type="term" value="F:oxidoreductase activity"/>
    <property type="evidence" value="ECO:0007669"/>
    <property type="project" value="UniProtKB-KW"/>
</dbReference>
<dbReference type="Proteomes" id="UP000236728">
    <property type="component" value="Unassembled WGS sequence"/>
</dbReference>
<evidence type="ECO:0000256" key="7">
    <source>
        <dbReference type="ARBA" id="ARBA00023136"/>
    </source>
</evidence>
<sequence>MSRALPSKIPRPRERDSRPADELGDRTRGYNERVRYLIALLALAGLIDSWMALRIHNQDPAQAPPCAVTANFDCGAVNHSKYAVLPPISFDEDPATSKKVHVPVALLGLIGYALIGVIALLPKVPHRSFVLLQLAEGGFAFAAFLSFLEEYVLQKWCIYCLWSAGFITAIMLVAFASLVVDSRKRRKAGA</sequence>
<feature type="domain" description="Vitamin K epoxide reductase" evidence="12">
    <location>
        <begin position="31"/>
        <end position="178"/>
    </location>
</feature>
<feature type="transmembrane region" description="Helical" evidence="11">
    <location>
        <begin position="128"/>
        <end position="147"/>
    </location>
</feature>
<dbReference type="AlphaFoldDB" id="A0A1H6C9B4"/>
<keyword evidence="6" id="KW-0560">Oxidoreductase</keyword>
<accession>A0A1H6C9B4</accession>
<name>A0A1H6C9B4_9BACT</name>
<evidence type="ECO:0000256" key="6">
    <source>
        <dbReference type="ARBA" id="ARBA00023002"/>
    </source>
</evidence>
<evidence type="ECO:0000256" key="9">
    <source>
        <dbReference type="ARBA" id="ARBA00023284"/>
    </source>
</evidence>
<evidence type="ECO:0000256" key="1">
    <source>
        <dbReference type="ARBA" id="ARBA00004141"/>
    </source>
</evidence>
<dbReference type="InterPro" id="IPR012932">
    <property type="entry name" value="VKOR"/>
</dbReference>
<comment type="similarity">
    <text evidence="2">Belongs to the VKOR family.</text>
</comment>
<reference evidence="13 14" key="1">
    <citation type="submission" date="2016-10" db="EMBL/GenBank/DDBJ databases">
        <authorList>
            <person name="de Groot N.N."/>
        </authorList>
    </citation>
    <scope>NUCLEOTIDE SEQUENCE [LARGE SCALE GENOMIC DNA]</scope>
    <source>
        <strain evidence="13 14">DSM 22489</strain>
    </source>
</reference>
<dbReference type="GO" id="GO:0016020">
    <property type="term" value="C:membrane"/>
    <property type="evidence" value="ECO:0007669"/>
    <property type="project" value="UniProtKB-SubCell"/>
</dbReference>
<evidence type="ECO:0000256" key="10">
    <source>
        <dbReference type="SAM" id="MobiDB-lite"/>
    </source>
</evidence>
<evidence type="ECO:0000313" key="14">
    <source>
        <dbReference type="Proteomes" id="UP000236728"/>
    </source>
</evidence>
<dbReference type="Gene3D" id="1.20.1440.130">
    <property type="entry name" value="VKOR domain"/>
    <property type="match status" value="1"/>
</dbReference>
<feature type="transmembrane region" description="Helical" evidence="11">
    <location>
        <begin position="100"/>
        <end position="121"/>
    </location>
</feature>
<evidence type="ECO:0000256" key="3">
    <source>
        <dbReference type="ARBA" id="ARBA00022692"/>
    </source>
</evidence>
<evidence type="ECO:0000256" key="8">
    <source>
        <dbReference type="ARBA" id="ARBA00023157"/>
    </source>
</evidence>
<feature type="transmembrane region" description="Helical" evidence="11">
    <location>
        <begin position="36"/>
        <end position="53"/>
    </location>
</feature>
<dbReference type="EMBL" id="FNVA01000009">
    <property type="protein sequence ID" value="SEG69492.1"/>
    <property type="molecule type" value="Genomic_DNA"/>
</dbReference>
<feature type="region of interest" description="Disordered" evidence="10">
    <location>
        <begin position="1"/>
        <end position="25"/>
    </location>
</feature>
<gene>
    <name evidence="13" type="ORF">SAMN05421819_4353</name>
</gene>